<proteinExistence type="predicted"/>
<dbReference type="Proteomes" id="UP000775547">
    <property type="component" value="Unassembled WGS sequence"/>
</dbReference>
<dbReference type="OrthoDB" id="3335429at2759"/>
<keyword evidence="3" id="KW-1185">Reference proteome</keyword>
<evidence type="ECO:0000313" key="2">
    <source>
        <dbReference type="EMBL" id="KAG5648186.1"/>
    </source>
</evidence>
<evidence type="ECO:0000256" key="1">
    <source>
        <dbReference type="SAM" id="MobiDB-lite"/>
    </source>
</evidence>
<protein>
    <submittedName>
        <fullName evidence="2">Uncharacterized protein</fullName>
    </submittedName>
</protein>
<gene>
    <name evidence="2" type="ORF">DXG03_006141</name>
</gene>
<feature type="compositionally biased region" description="Polar residues" evidence="1">
    <location>
        <begin position="1"/>
        <end position="14"/>
    </location>
</feature>
<reference evidence="2" key="2">
    <citation type="submission" date="2021-10" db="EMBL/GenBank/DDBJ databases">
        <title>Phylogenomics reveals ancestral predisposition of the termite-cultivated fungus Termitomyces towards a domesticated lifestyle.</title>
        <authorList>
            <person name="Auxier B."/>
            <person name="Grum-Grzhimaylo A."/>
            <person name="Cardenas M.E."/>
            <person name="Lodge J.D."/>
            <person name="Laessoe T."/>
            <person name="Pedersen O."/>
            <person name="Smith M.E."/>
            <person name="Kuyper T.W."/>
            <person name="Franco-Molano E.A."/>
            <person name="Baroni T.J."/>
            <person name="Aanen D.K."/>
        </authorList>
    </citation>
    <scope>NUCLEOTIDE SEQUENCE</scope>
    <source>
        <strain evidence="2">AP01</strain>
        <tissue evidence="2">Mycelium</tissue>
    </source>
</reference>
<name>A0A9P7GE05_9AGAR</name>
<evidence type="ECO:0000313" key="3">
    <source>
        <dbReference type="Proteomes" id="UP000775547"/>
    </source>
</evidence>
<accession>A0A9P7GE05</accession>
<sequence>MFSFEETGSLSSHTPIEEEQTVDLHETSAVLIALLRLLHYPPAPPVLRAQEDEKSEHAVLNHKLPKRAYEPTTVIPLPLLISLLYGLADKYALSDKVTQALNAHLLAHAPAFPLPVYGFATAHRLDYVASQASQYLMPLASYTSAEVSVIPSVSAYHKLVRLQGLRVQALRDLVLGEDIFPHGEQVSAP</sequence>
<organism evidence="2 3">
    <name type="scientific">Asterophora parasitica</name>
    <dbReference type="NCBI Taxonomy" id="117018"/>
    <lineage>
        <taxon>Eukaryota</taxon>
        <taxon>Fungi</taxon>
        <taxon>Dikarya</taxon>
        <taxon>Basidiomycota</taxon>
        <taxon>Agaricomycotina</taxon>
        <taxon>Agaricomycetes</taxon>
        <taxon>Agaricomycetidae</taxon>
        <taxon>Agaricales</taxon>
        <taxon>Tricholomatineae</taxon>
        <taxon>Lyophyllaceae</taxon>
        <taxon>Asterophora</taxon>
    </lineage>
</organism>
<feature type="region of interest" description="Disordered" evidence="1">
    <location>
        <begin position="1"/>
        <end position="20"/>
    </location>
</feature>
<dbReference type="AlphaFoldDB" id="A0A9P7GE05"/>
<dbReference type="EMBL" id="JABCKV010000004">
    <property type="protein sequence ID" value="KAG5648186.1"/>
    <property type="molecule type" value="Genomic_DNA"/>
</dbReference>
<comment type="caution">
    <text evidence="2">The sequence shown here is derived from an EMBL/GenBank/DDBJ whole genome shotgun (WGS) entry which is preliminary data.</text>
</comment>
<reference evidence="2" key="1">
    <citation type="submission" date="2020-07" db="EMBL/GenBank/DDBJ databases">
        <authorList>
            <person name="Nieuwenhuis M."/>
            <person name="Van De Peppel L.J.J."/>
        </authorList>
    </citation>
    <scope>NUCLEOTIDE SEQUENCE</scope>
    <source>
        <strain evidence="2">AP01</strain>
        <tissue evidence="2">Mycelium</tissue>
    </source>
</reference>